<protein>
    <submittedName>
        <fullName evidence="2">ATP-binding protein</fullName>
    </submittedName>
</protein>
<sequence length="640" mass="71331">MDLLTPASLDLRENYVHQLQQTINAYLPTHEFVGEALQNALDAVREAGGGHHEISIDLDFASQEVRIRDDGPGFPNDPRLLFLGGGRKVGRGLAGLVGVGLKVLLFSTEHFQLRAKNESGSLKFAVQDAYLFSAESAAIDLDLDESRLFKADPDPISGGTELFYGFPKLENGKSVQVQYLRDVRADCLKRESLEHAFGETLRNACDQGTFPNRFAALIAVHLLRYTYLGLTVVPEELADTTVSITMKGFDSEENVGELSQLADGQKECTFQLTPHYFNVDEAVSWGPRNRRRPVLTDRELANGGRGLVRTDLGFNRTTYSSPDEYELLLTNARGEISGDVQVYRARLWHRVKGINLTIGRIKEFESYLPGGAAHTFSANGVVTKHDVEFNRGQNQQYVRCFDINVDVEAELNYGKTQFTDMHLVGLLRRFLNDAYATTIQYAAANFVGKLRSVSEPTEDAFLTRPDLVSGLTQKKIPRDENDVIALTFELAGRGHFQDYRWYGLSSKDTYDARAVIRRSSDSESVLTDAPHEGALRVVEFKLRAGSIARDFNREEKDPRRLDLIIAYELGESALPDQYQILSLENSTVGNNPGRVFPHVTHVIYDALSGVEVQVLLLRPMIASIFAPPEPGVLPAEVQDE</sequence>
<organism evidence="2 3">
    <name type="scientific">Streptomyces aquilus</name>
    <dbReference type="NCBI Taxonomy" id="2548456"/>
    <lineage>
        <taxon>Bacteria</taxon>
        <taxon>Bacillati</taxon>
        <taxon>Actinomycetota</taxon>
        <taxon>Actinomycetes</taxon>
        <taxon>Kitasatosporales</taxon>
        <taxon>Streptomycetaceae</taxon>
        <taxon>Streptomyces</taxon>
    </lineage>
</organism>
<reference evidence="2 3" key="1">
    <citation type="submission" date="2018-12" db="EMBL/GenBank/DDBJ databases">
        <authorList>
            <person name="Li K."/>
        </authorList>
    </citation>
    <scope>NUCLEOTIDE SEQUENCE [LARGE SCALE GENOMIC DNA]</scope>
    <source>
        <strain evidence="3">CR22</strain>
    </source>
</reference>
<name>A0A3S9I0N9_9ACTN</name>
<keyword evidence="3" id="KW-1185">Reference proteome</keyword>
<dbReference type="EMBL" id="CP034463">
    <property type="protein sequence ID" value="AZP17910.1"/>
    <property type="molecule type" value="Genomic_DNA"/>
</dbReference>
<keyword evidence="2" id="KW-0547">Nucleotide-binding</keyword>
<feature type="domain" description="Histidine kinase/HSP90-like ATPase" evidence="1">
    <location>
        <begin position="30"/>
        <end position="103"/>
    </location>
</feature>
<evidence type="ECO:0000259" key="1">
    <source>
        <dbReference type="Pfam" id="PF02518"/>
    </source>
</evidence>
<gene>
    <name evidence="2" type="ORF">EJC51_18535</name>
</gene>
<proteinExistence type="predicted"/>
<dbReference type="AlphaFoldDB" id="A0A3S9I0N9"/>
<dbReference type="SUPFAM" id="SSF55874">
    <property type="entry name" value="ATPase domain of HSP90 chaperone/DNA topoisomerase II/histidine kinase"/>
    <property type="match status" value="1"/>
</dbReference>
<evidence type="ECO:0000313" key="3">
    <source>
        <dbReference type="Proteomes" id="UP000280197"/>
    </source>
</evidence>
<keyword evidence="2" id="KW-0067">ATP-binding</keyword>
<dbReference type="GO" id="GO:0005524">
    <property type="term" value="F:ATP binding"/>
    <property type="evidence" value="ECO:0007669"/>
    <property type="project" value="UniProtKB-KW"/>
</dbReference>
<dbReference type="Pfam" id="PF02518">
    <property type="entry name" value="HATPase_c"/>
    <property type="match status" value="1"/>
</dbReference>
<dbReference type="KEGG" id="saqu:EJC51_18535"/>
<dbReference type="InterPro" id="IPR003594">
    <property type="entry name" value="HATPase_dom"/>
</dbReference>
<dbReference type="Proteomes" id="UP000280197">
    <property type="component" value="Chromosome"/>
</dbReference>
<accession>A0A3S9I0N9</accession>
<evidence type="ECO:0000313" key="2">
    <source>
        <dbReference type="EMBL" id="AZP17910.1"/>
    </source>
</evidence>
<dbReference type="InterPro" id="IPR036890">
    <property type="entry name" value="HATPase_C_sf"/>
</dbReference>
<dbReference type="RefSeq" id="WP_126272100.1">
    <property type="nucleotide sequence ID" value="NZ_CP034463.1"/>
</dbReference>